<proteinExistence type="predicted"/>
<feature type="transmembrane region" description="Helical" evidence="1">
    <location>
        <begin position="247"/>
        <end position="263"/>
    </location>
</feature>
<feature type="transmembrane region" description="Helical" evidence="1">
    <location>
        <begin position="38"/>
        <end position="56"/>
    </location>
</feature>
<reference evidence="3" key="1">
    <citation type="journal article" date="2019" name="Int. J. Syst. Evol. Microbiol.">
        <title>The Global Catalogue of Microorganisms (GCM) 10K type strain sequencing project: providing services to taxonomists for standard genome sequencing and annotation.</title>
        <authorList>
            <consortium name="The Broad Institute Genomics Platform"/>
            <consortium name="The Broad Institute Genome Sequencing Center for Infectious Disease"/>
            <person name="Wu L."/>
            <person name="Ma J."/>
        </authorList>
    </citation>
    <scope>NUCLEOTIDE SEQUENCE [LARGE SCALE GENOMIC DNA]</scope>
    <source>
        <strain evidence="3">CCUG 43304</strain>
    </source>
</reference>
<feature type="transmembrane region" description="Helical" evidence="1">
    <location>
        <begin position="68"/>
        <end position="86"/>
    </location>
</feature>
<evidence type="ECO:0000313" key="2">
    <source>
        <dbReference type="EMBL" id="MFC6354662.1"/>
    </source>
</evidence>
<dbReference type="RefSeq" id="WP_386726369.1">
    <property type="nucleotide sequence ID" value="NZ_JBHSTP010000001.1"/>
</dbReference>
<evidence type="ECO:0000256" key="1">
    <source>
        <dbReference type="SAM" id="Phobius"/>
    </source>
</evidence>
<dbReference type="EMBL" id="JBHSTP010000001">
    <property type="protein sequence ID" value="MFC6354662.1"/>
    <property type="molecule type" value="Genomic_DNA"/>
</dbReference>
<keyword evidence="1" id="KW-1133">Transmembrane helix</keyword>
<feature type="transmembrane region" description="Helical" evidence="1">
    <location>
        <begin position="106"/>
        <end position="124"/>
    </location>
</feature>
<dbReference type="NCBIfam" id="TIGR04370">
    <property type="entry name" value="glyco_rpt_poly"/>
    <property type="match status" value="1"/>
</dbReference>
<gene>
    <name evidence="2" type="primary">wzy</name>
    <name evidence="2" type="ORF">ACFQB0_00855</name>
</gene>
<dbReference type="InterPro" id="IPR029468">
    <property type="entry name" value="O-ag_pol_Wzy"/>
</dbReference>
<feature type="transmembrane region" description="Helical" evidence="1">
    <location>
        <begin position="270"/>
        <end position="287"/>
    </location>
</feature>
<keyword evidence="3" id="KW-1185">Reference proteome</keyword>
<organism evidence="2 3">
    <name type="scientific">Luethyella okanaganae</name>
    <dbReference type="NCBI Taxonomy" id="69372"/>
    <lineage>
        <taxon>Bacteria</taxon>
        <taxon>Bacillati</taxon>
        <taxon>Actinomycetota</taxon>
        <taxon>Actinomycetes</taxon>
        <taxon>Micrococcales</taxon>
        <taxon>Microbacteriaceae</taxon>
        <taxon>Luethyella</taxon>
    </lineage>
</organism>
<comment type="caution">
    <text evidence="2">The sequence shown here is derived from an EMBL/GenBank/DDBJ whole genome shotgun (WGS) entry which is preliminary data.</text>
</comment>
<feature type="transmembrane region" description="Helical" evidence="1">
    <location>
        <begin position="193"/>
        <end position="211"/>
    </location>
</feature>
<feature type="transmembrane region" description="Helical" evidence="1">
    <location>
        <begin position="7"/>
        <end position="26"/>
    </location>
</feature>
<name>A0ABW1VBQ5_9MICO</name>
<accession>A0ABW1VBQ5</accession>
<keyword evidence="1" id="KW-0812">Transmembrane</keyword>
<dbReference type="Pfam" id="PF14296">
    <property type="entry name" value="O-ag_pol_Wzy"/>
    <property type="match status" value="1"/>
</dbReference>
<feature type="transmembrane region" description="Helical" evidence="1">
    <location>
        <begin position="415"/>
        <end position="432"/>
    </location>
</feature>
<feature type="transmembrane region" description="Helical" evidence="1">
    <location>
        <begin position="444"/>
        <end position="463"/>
    </location>
</feature>
<sequence>MRKSAIAGSLVVSIVVIVAITFVMSSVTDSGSEAAAKLIVWVTFTGAIVVVVLTALRCREATRLLHPLVAPVAYLVYALLVPLIYISLTGQGIQTMPSSMLNSQTAVAMSLVIIMYCVGARLSMGGRVAGNRSTASDLQLVSPYDAAVSLVTRDFGRLVLFLALAARVYEWLVDGAISSRVYGANQLAYTTDTAISILGESLVAVGCLLVMRGNTLALGRPLTAIDKVLVISICGISLFILGSRAEMIAPLVLYLWFWLKCGRRIPVGRVVVAAAIVAAAFLAVAQFRSRSAGPPGYPLIENLLVETSSPLYITDSLIQLVPQQYDFFGGATYLESLKFMFPGVISRAMFGDVQGTGALVYRHLIGFTFEGNGWGFALPAEAYLNFGFVGIAVVAFLVGLLFGRSYQQSGRVASVINLSGYLYPLLLSYLPYGLRSDALGELKSIVYPLAICGFVLVFSRSLVRKPPLPCPASAAIESQGRGEGR</sequence>
<keyword evidence="1" id="KW-0472">Membrane</keyword>
<feature type="transmembrane region" description="Helical" evidence="1">
    <location>
        <begin position="382"/>
        <end position="403"/>
    </location>
</feature>
<dbReference type="Proteomes" id="UP001596306">
    <property type="component" value="Unassembled WGS sequence"/>
</dbReference>
<protein>
    <submittedName>
        <fullName evidence="2">O-antigen polysaccharide polymerase Wzy</fullName>
    </submittedName>
</protein>
<evidence type="ECO:0000313" key="3">
    <source>
        <dbReference type="Proteomes" id="UP001596306"/>
    </source>
</evidence>